<dbReference type="Proteomes" id="UP000708208">
    <property type="component" value="Unassembled WGS sequence"/>
</dbReference>
<dbReference type="EMBL" id="CAJVCH010567880">
    <property type="protein sequence ID" value="CAG7832977.1"/>
    <property type="molecule type" value="Genomic_DNA"/>
</dbReference>
<gene>
    <name evidence="1" type="ORF">AFUS01_LOCUS42630</name>
</gene>
<proteinExistence type="predicted"/>
<keyword evidence="2" id="KW-1185">Reference proteome</keyword>
<comment type="caution">
    <text evidence="1">The sequence shown here is derived from an EMBL/GenBank/DDBJ whole genome shotgun (WGS) entry which is preliminary data.</text>
</comment>
<accession>A0A8J2PYF2</accession>
<organism evidence="1 2">
    <name type="scientific">Allacma fusca</name>
    <dbReference type="NCBI Taxonomy" id="39272"/>
    <lineage>
        <taxon>Eukaryota</taxon>
        <taxon>Metazoa</taxon>
        <taxon>Ecdysozoa</taxon>
        <taxon>Arthropoda</taxon>
        <taxon>Hexapoda</taxon>
        <taxon>Collembola</taxon>
        <taxon>Symphypleona</taxon>
        <taxon>Sminthuridae</taxon>
        <taxon>Allacma</taxon>
    </lineage>
</organism>
<dbReference type="AlphaFoldDB" id="A0A8J2PYF2"/>
<sequence>MAGNFGRCFGCNGRFLCFEEVVRIDKPEVFASGGKGGRRDFRALSKRDDGEYGLVQGNCYQVYFPASLPAPPLAPGDDDGGFDRSRTGLAIMGAGRDVVKGGADGEGGHVSDVWVIWCSIQRAYSEEQPRVCITPHHY</sequence>
<reference evidence="1" key="1">
    <citation type="submission" date="2021-06" db="EMBL/GenBank/DDBJ databases">
        <authorList>
            <person name="Hodson N. C."/>
            <person name="Mongue J. A."/>
            <person name="Jaron S. K."/>
        </authorList>
    </citation>
    <scope>NUCLEOTIDE SEQUENCE</scope>
</reference>
<evidence type="ECO:0000313" key="1">
    <source>
        <dbReference type="EMBL" id="CAG7832977.1"/>
    </source>
</evidence>
<evidence type="ECO:0000313" key="2">
    <source>
        <dbReference type="Proteomes" id="UP000708208"/>
    </source>
</evidence>
<name>A0A8J2PYF2_9HEXA</name>
<protein>
    <submittedName>
        <fullName evidence="1">Uncharacterized protein</fullName>
    </submittedName>
</protein>